<dbReference type="Proteomes" id="UP000326877">
    <property type="component" value="Unassembled WGS sequence"/>
</dbReference>
<dbReference type="EMBL" id="ML735264">
    <property type="protein sequence ID" value="KAE8389585.1"/>
    <property type="molecule type" value="Genomic_DNA"/>
</dbReference>
<accession>A0A5N7C647</accession>
<protein>
    <submittedName>
        <fullName evidence="1">Uncharacterized protein</fullName>
    </submittedName>
</protein>
<organism evidence="1">
    <name type="scientific">Petromyces alliaceus</name>
    <name type="common">Aspergillus alliaceus</name>
    <dbReference type="NCBI Taxonomy" id="209559"/>
    <lineage>
        <taxon>Eukaryota</taxon>
        <taxon>Fungi</taxon>
        <taxon>Dikarya</taxon>
        <taxon>Ascomycota</taxon>
        <taxon>Pezizomycotina</taxon>
        <taxon>Eurotiomycetes</taxon>
        <taxon>Eurotiomycetidae</taxon>
        <taxon>Eurotiales</taxon>
        <taxon>Aspergillaceae</taxon>
        <taxon>Aspergillus</taxon>
        <taxon>Aspergillus subgen. Circumdati</taxon>
    </lineage>
</organism>
<evidence type="ECO:0000313" key="1">
    <source>
        <dbReference type="EMBL" id="KAE8389585.1"/>
    </source>
</evidence>
<name>A0A5N7C647_PETAA</name>
<gene>
    <name evidence="1" type="ORF">BDV23DRAFT_157029</name>
</gene>
<proteinExistence type="predicted"/>
<dbReference type="AlphaFoldDB" id="A0A5N7C647"/>
<sequence>MRLVVDQISAQPYAVLCCICDDPIHIGRMYHLYLMWRSNKTSNVESERRKTIIQGL</sequence>
<reference evidence="1" key="1">
    <citation type="submission" date="2019-04" db="EMBL/GenBank/DDBJ databases">
        <title>Friends and foes A comparative genomics studyof 23 Aspergillus species from section Flavi.</title>
        <authorList>
            <consortium name="DOE Joint Genome Institute"/>
            <person name="Kjaerbolling I."/>
            <person name="Vesth T."/>
            <person name="Frisvad J.C."/>
            <person name="Nybo J.L."/>
            <person name="Theobald S."/>
            <person name="Kildgaard S."/>
            <person name="Isbrandt T."/>
            <person name="Kuo A."/>
            <person name="Sato A."/>
            <person name="Lyhne E.K."/>
            <person name="Kogle M.E."/>
            <person name="Wiebenga A."/>
            <person name="Kun R.S."/>
            <person name="Lubbers R.J."/>
            <person name="Makela M.R."/>
            <person name="Barry K."/>
            <person name="Chovatia M."/>
            <person name="Clum A."/>
            <person name="Daum C."/>
            <person name="Haridas S."/>
            <person name="He G."/>
            <person name="LaButti K."/>
            <person name="Lipzen A."/>
            <person name="Mondo S."/>
            <person name="Riley R."/>
            <person name="Salamov A."/>
            <person name="Simmons B.A."/>
            <person name="Magnuson J.K."/>
            <person name="Henrissat B."/>
            <person name="Mortensen U.H."/>
            <person name="Larsen T.O."/>
            <person name="Devries R.P."/>
            <person name="Grigoriev I.V."/>
            <person name="Machida M."/>
            <person name="Baker S.E."/>
            <person name="Andersen M.R."/>
        </authorList>
    </citation>
    <scope>NUCLEOTIDE SEQUENCE [LARGE SCALE GENOMIC DNA]</scope>
    <source>
        <strain evidence="1">IBT 14317</strain>
    </source>
</reference>